<comment type="similarity">
    <text evidence="1">Belongs to the peptidase C48 family.</text>
</comment>
<evidence type="ECO:0000256" key="2">
    <source>
        <dbReference type="ARBA" id="ARBA00022670"/>
    </source>
</evidence>
<reference evidence="6 7" key="1">
    <citation type="submission" date="2024-12" db="EMBL/GenBank/DDBJ databases">
        <title>The unique morphological basis and parallel evolutionary history of personate flowers in Penstemon.</title>
        <authorList>
            <person name="Depatie T.H."/>
            <person name="Wessinger C.A."/>
        </authorList>
    </citation>
    <scope>NUCLEOTIDE SEQUENCE [LARGE SCALE GENOMIC DNA]</scope>
    <source>
        <strain evidence="6">WTNN_2</strain>
        <tissue evidence="6">Leaf</tissue>
    </source>
</reference>
<keyword evidence="3" id="KW-0378">Hydrolase</keyword>
<feature type="compositionally biased region" description="Polar residues" evidence="4">
    <location>
        <begin position="1"/>
        <end position="10"/>
    </location>
</feature>
<dbReference type="GO" id="GO:0006508">
    <property type="term" value="P:proteolysis"/>
    <property type="evidence" value="ECO:0007669"/>
    <property type="project" value="UniProtKB-KW"/>
</dbReference>
<dbReference type="PANTHER" id="PTHR47718">
    <property type="entry name" value="OS01G0519700 PROTEIN"/>
    <property type="match status" value="1"/>
</dbReference>
<evidence type="ECO:0000256" key="1">
    <source>
        <dbReference type="ARBA" id="ARBA00005234"/>
    </source>
</evidence>
<dbReference type="GO" id="GO:0008233">
    <property type="term" value="F:peptidase activity"/>
    <property type="evidence" value="ECO:0007669"/>
    <property type="project" value="UniProtKB-KW"/>
</dbReference>
<feature type="region of interest" description="Disordered" evidence="4">
    <location>
        <begin position="304"/>
        <end position="323"/>
    </location>
</feature>
<dbReference type="Pfam" id="PF02902">
    <property type="entry name" value="Peptidase_C48"/>
    <property type="match status" value="1"/>
</dbReference>
<dbReference type="InterPro" id="IPR003653">
    <property type="entry name" value="Peptidase_C48_C"/>
</dbReference>
<dbReference type="SUPFAM" id="SSF54001">
    <property type="entry name" value="Cysteine proteinases"/>
    <property type="match status" value="1"/>
</dbReference>
<evidence type="ECO:0000256" key="3">
    <source>
        <dbReference type="ARBA" id="ARBA00022801"/>
    </source>
</evidence>
<name>A0ABD3TF85_9LAMI</name>
<dbReference type="Pfam" id="PF03101">
    <property type="entry name" value="FAR1"/>
    <property type="match status" value="1"/>
</dbReference>
<evidence type="ECO:0000259" key="5">
    <source>
        <dbReference type="PROSITE" id="PS50600"/>
    </source>
</evidence>
<keyword evidence="7" id="KW-1185">Reference proteome</keyword>
<comment type="caution">
    <text evidence="6">The sequence shown here is derived from an EMBL/GenBank/DDBJ whole genome shotgun (WGS) entry which is preliminary data.</text>
</comment>
<dbReference type="AlphaFoldDB" id="A0ABD3TF85"/>
<proteinExistence type="inferred from homology"/>
<dbReference type="Proteomes" id="UP001634393">
    <property type="component" value="Unassembled WGS sequence"/>
</dbReference>
<feature type="region of interest" description="Disordered" evidence="4">
    <location>
        <begin position="1"/>
        <end position="68"/>
    </location>
</feature>
<protein>
    <recommendedName>
        <fullName evidence="5">Ubiquitin-like protease family profile domain-containing protein</fullName>
    </recommendedName>
</protein>
<dbReference type="PROSITE" id="PS50600">
    <property type="entry name" value="ULP_PROTEASE"/>
    <property type="match status" value="1"/>
</dbReference>
<feature type="region of interest" description="Disordered" evidence="4">
    <location>
        <begin position="354"/>
        <end position="377"/>
    </location>
</feature>
<evidence type="ECO:0000256" key="4">
    <source>
        <dbReference type="SAM" id="MobiDB-lite"/>
    </source>
</evidence>
<dbReference type="InterPro" id="IPR004330">
    <property type="entry name" value="FAR1_DNA_bnd_dom"/>
</dbReference>
<dbReference type="EMBL" id="JBJXBP010000004">
    <property type="protein sequence ID" value="KAL3835350.1"/>
    <property type="molecule type" value="Genomic_DNA"/>
</dbReference>
<keyword evidence="2" id="KW-0645">Protease</keyword>
<feature type="compositionally biased region" description="Basic and acidic residues" evidence="4">
    <location>
        <begin position="37"/>
        <end position="63"/>
    </location>
</feature>
<evidence type="ECO:0000313" key="6">
    <source>
        <dbReference type="EMBL" id="KAL3835350.1"/>
    </source>
</evidence>
<organism evidence="6 7">
    <name type="scientific">Penstemon smallii</name>
    <dbReference type="NCBI Taxonomy" id="265156"/>
    <lineage>
        <taxon>Eukaryota</taxon>
        <taxon>Viridiplantae</taxon>
        <taxon>Streptophyta</taxon>
        <taxon>Embryophyta</taxon>
        <taxon>Tracheophyta</taxon>
        <taxon>Spermatophyta</taxon>
        <taxon>Magnoliopsida</taxon>
        <taxon>eudicotyledons</taxon>
        <taxon>Gunneridae</taxon>
        <taxon>Pentapetalae</taxon>
        <taxon>asterids</taxon>
        <taxon>lamiids</taxon>
        <taxon>Lamiales</taxon>
        <taxon>Plantaginaceae</taxon>
        <taxon>Cheloneae</taxon>
        <taxon>Penstemon</taxon>
    </lineage>
</organism>
<dbReference type="InterPro" id="IPR038765">
    <property type="entry name" value="Papain-like_cys_pep_sf"/>
</dbReference>
<accession>A0ABD3TF85</accession>
<feature type="domain" description="Ubiquitin-like protease family profile" evidence="5">
    <location>
        <begin position="978"/>
        <end position="1159"/>
    </location>
</feature>
<evidence type="ECO:0000313" key="7">
    <source>
        <dbReference type="Proteomes" id="UP001634393"/>
    </source>
</evidence>
<dbReference type="Gene3D" id="3.40.395.10">
    <property type="entry name" value="Adenoviral Proteinase, Chain A"/>
    <property type="match status" value="1"/>
</dbReference>
<sequence>MNSSTASTSGKPPESGHIETNARMIESVFGNEQASRPIHEEQDNCQHDSNGEDKHDQGVEARGDSLNNVSRNVDEEAVHQLIFENIDDAEIFYTSYANLAGFQVRKASTKCKKGGELVKNKEWVCTRQGFRQPQKMGYGRKPKPETRCGCKASFRVAHDRFSGHYNVTRFESRHNHPLQTSTKRYMSSSDKSMLSLMTDYGYRPSQVMDFMEQLAGGAGKLSFTRKDGYNWLNKIRLERIQGGDVNTAHINKESKKLSFLPSNETLNQVIKLAEGVKEKSVIHNKLGIEDYASNVEVDTQASYRDVQDPPTGTEAGKVCGDNANQTGDLKRKISYIEPTHDGSNLESVRFETKSPHAHTQSLSISKKPRGEIPTKSFTKKGTHESLVNRAHEGEGLMDFVFDNKSGNATSTKSHVENPFAMYDEWRIKQCHELLEQTVVKKFEHRTSLRKLLEINNVLDNHQISAIEDLGFGSFTKLQFDQVDKVMVRWIIDRYEPDTNNLTIHMNSFNVDDAAFYHTLGIPTSTQNITLDDTSSQGLDKYKHMFSVTRGGIDTADLAERLKKCKGCGDEFKVMYMFFLFGTVLFPGCYQNLPTHYLNLLINLDYIKELNWAGFVREKLNEGVRLWKNNSQTYVRGCLFFFQVFFLAIIRPRGSPHYINPSFELPFVNYLTRRRVSLLTSDMQKYGGYLNAEACFTTETTENYPTDTTPVHQDGAEGDNVNEGKNMSNIDANLVLLVGEKTKLAGQGNNMRRVWKNDTNCHPNNVEPTLINKTVSSNDFSTQHQLDLLTARVMGMERQVTQLMNTMNDLLHRRSEDCVKEIGHIATIIPQLQESFLEIQSTSMLNETIPRATTQNLEQSARISEPKFCSGPILNNVHPSLAGKGDYQRATFLRTPKSDRWHSPLPDFQPHHLRCDQTNTKDAVEKITIDISSSDNQLKSGLDDKIGPFNPMADEDAIIEYLFDEDKDMSECVVDFGNWRCNRSNMISLKPATYINGSVIDCVAYNCTLVYREENMYQDRWYFPAMFSQLCLIEHYSDEKIIKTFFDGPQSFTSDLERCRQMYIPINDLHEHWFLVVIDLELKTISICDSTPVDALEEYRKRIVNKVVQRVERLLKIWARDKFKVKSIINEFVYENPAWVPKQNNGYDCGLYVCLMMMLDLRNQRQLLKDASTVARRRIAIQLYRSRYNRFSWTS</sequence>
<gene>
    <name evidence="6" type="ORF">ACJIZ3_010086</name>
</gene>